<dbReference type="Proteomes" id="UP000487221">
    <property type="component" value="Unassembled WGS sequence"/>
</dbReference>
<name>A0A7J5H690_BACUN</name>
<comment type="caution">
    <text evidence="1">The sequence shown here is derived from an EMBL/GenBank/DDBJ whole genome shotgun (WGS) entry which is preliminary data.</text>
</comment>
<dbReference type="EMBL" id="WCTY01000009">
    <property type="protein sequence ID" value="KAB4185518.1"/>
    <property type="molecule type" value="Genomic_DNA"/>
</dbReference>
<proteinExistence type="predicted"/>
<accession>A0A7J5H690</accession>
<sequence length="74" mass="8283">MDVANPAAFIEKAETETRLKRHTPASGMPHVSVPNATCQRSECHTSARPKCGIYPREVWHFNPLSVAFQPLRLP</sequence>
<organism evidence="1 2">
    <name type="scientific">Bacteroides uniformis</name>
    <dbReference type="NCBI Taxonomy" id="820"/>
    <lineage>
        <taxon>Bacteria</taxon>
        <taxon>Pseudomonadati</taxon>
        <taxon>Bacteroidota</taxon>
        <taxon>Bacteroidia</taxon>
        <taxon>Bacteroidales</taxon>
        <taxon>Bacteroidaceae</taxon>
        <taxon>Bacteroides</taxon>
    </lineage>
</organism>
<evidence type="ECO:0000313" key="2">
    <source>
        <dbReference type="Proteomes" id="UP000487221"/>
    </source>
</evidence>
<evidence type="ECO:0000313" key="1">
    <source>
        <dbReference type="EMBL" id="KAB4185518.1"/>
    </source>
</evidence>
<gene>
    <name evidence="1" type="ORF">GAQ44_05770</name>
</gene>
<reference evidence="1 2" key="1">
    <citation type="journal article" date="2019" name="Nat. Med.">
        <title>A library of human gut bacterial isolates paired with longitudinal multiomics data enables mechanistic microbiome research.</title>
        <authorList>
            <person name="Poyet M."/>
            <person name="Groussin M."/>
            <person name="Gibbons S.M."/>
            <person name="Avila-Pacheco J."/>
            <person name="Jiang X."/>
            <person name="Kearney S.M."/>
            <person name="Perrotta A.R."/>
            <person name="Berdy B."/>
            <person name="Zhao S."/>
            <person name="Lieberman T.D."/>
            <person name="Swanson P.K."/>
            <person name="Smith M."/>
            <person name="Roesemann S."/>
            <person name="Alexander J.E."/>
            <person name="Rich S.A."/>
            <person name="Livny J."/>
            <person name="Vlamakis H."/>
            <person name="Clish C."/>
            <person name="Bullock K."/>
            <person name="Deik A."/>
            <person name="Scott J."/>
            <person name="Pierce K.A."/>
            <person name="Xavier R.J."/>
            <person name="Alm E.J."/>
        </authorList>
    </citation>
    <scope>NUCLEOTIDE SEQUENCE [LARGE SCALE GENOMIC DNA]</scope>
    <source>
        <strain evidence="1 2">BIOML-A19</strain>
    </source>
</reference>
<protein>
    <submittedName>
        <fullName evidence="1">Uncharacterized protein</fullName>
    </submittedName>
</protein>
<dbReference type="AlphaFoldDB" id="A0A7J5H690"/>